<feature type="compositionally biased region" description="Polar residues" evidence="1">
    <location>
        <begin position="356"/>
        <end position="368"/>
    </location>
</feature>
<dbReference type="Pfam" id="PF03909">
    <property type="entry name" value="BSD"/>
    <property type="match status" value="1"/>
</dbReference>
<feature type="region of interest" description="Disordered" evidence="1">
    <location>
        <begin position="291"/>
        <end position="481"/>
    </location>
</feature>
<dbReference type="InterPro" id="IPR035925">
    <property type="entry name" value="BSD_dom_sf"/>
</dbReference>
<dbReference type="InterPro" id="IPR005607">
    <property type="entry name" value="BSD_dom"/>
</dbReference>
<feature type="compositionally biased region" description="Basic and acidic residues" evidence="1">
    <location>
        <begin position="445"/>
        <end position="455"/>
    </location>
</feature>
<name>A0A388KX26_CHABU</name>
<reference evidence="3 4" key="1">
    <citation type="journal article" date="2018" name="Cell">
        <title>The Chara Genome: Secondary Complexity and Implications for Plant Terrestrialization.</title>
        <authorList>
            <person name="Nishiyama T."/>
            <person name="Sakayama H."/>
            <person name="Vries J.D."/>
            <person name="Buschmann H."/>
            <person name="Saint-Marcoux D."/>
            <person name="Ullrich K.K."/>
            <person name="Haas F.B."/>
            <person name="Vanderstraeten L."/>
            <person name="Becker D."/>
            <person name="Lang D."/>
            <person name="Vosolsobe S."/>
            <person name="Rombauts S."/>
            <person name="Wilhelmsson P.K.I."/>
            <person name="Janitza P."/>
            <person name="Kern R."/>
            <person name="Heyl A."/>
            <person name="Rumpler F."/>
            <person name="Villalobos L.I.A.C."/>
            <person name="Clay J.M."/>
            <person name="Skokan R."/>
            <person name="Toyoda A."/>
            <person name="Suzuki Y."/>
            <person name="Kagoshima H."/>
            <person name="Schijlen E."/>
            <person name="Tajeshwar N."/>
            <person name="Catarino B."/>
            <person name="Hetherington A.J."/>
            <person name="Saltykova A."/>
            <person name="Bonnot C."/>
            <person name="Breuninger H."/>
            <person name="Symeonidi A."/>
            <person name="Radhakrishnan G.V."/>
            <person name="Van Nieuwerburgh F."/>
            <person name="Deforce D."/>
            <person name="Chang C."/>
            <person name="Karol K.G."/>
            <person name="Hedrich R."/>
            <person name="Ulvskov P."/>
            <person name="Glockner G."/>
            <person name="Delwiche C.F."/>
            <person name="Petrasek J."/>
            <person name="Van de Peer Y."/>
            <person name="Friml J."/>
            <person name="Beilby M."/>
            <person name="Dolan L."/>
            <person name="Kohara Y."/>
            <person name="Sugano S."/>
            <person name="Fujiyama A."/>
            <person name="Delaux P.-M."/>
            <person name="Quint M."/>
            <person name="TheiBen G."/>
            <person name="Hagemann M."/>
            <person name="Harholt J."/>
            <person name="Dunand C."/>
            <person name="Zachgo S."/>
            <person name="Langdale J."/>
            <person name="Maumus F."/>
            <person name="Straeten D.V.D."/>
            <person name="Gould S.B."/>
            <person name="Rensing S.A."/>
        </authorList>
    </citation>
    <scope>NUCLEOTIDE SEQUENCE [LARGE SCALE GENOMIC DNA]</scope>
    <source>
        <strain evidence="3 4">S276</strain>
    </source>
</reference>
<dbReference type="SMART" id="SM00751">
    <property type="entry name" value="BSD"/>
    <property type="match status" value="1"/>
</dbReference>
<dbReference type="Gene3D" id="1.10.3970.10">
    <property type="entry name" value="BSD domain"/>
    <property type="match status" value="1"/>
</dbReference>
<dbReference type="OrthoDB" id="73788at2759"/>
<feature type="compositionally biased region" description="Acidic residues" evidence="1">
    <location>
        <begin position="293"/>
        <end position="305"/>
    </location>
</feature>
<feature type="region of interest" description="Disordered" evidence="1">
    <location>
        <begin position="78"/>
        <end position="108"/>
    </location>
</feature>
<evidence type="ECO:0000259" key="2">
    <source>
        <dbReference type="PROSITE" id="PS50858"/>
    </source>
</evidence>
<dbReference type="Proteomes" id="UP000265515">
    <property type="component" value="Unassembled WGS sequence"/>
</dbReference>
<dbReference type="PANTHER" id="PTHR16019">
    <property type="entry name" value="SYNAPSE-ASSOCIATED PROTEIN"/>
    <property type="match status" value="1"/>
</dbReference>
<sequence length="556" mass="59693">MHFLMPVEGLMHEVVDGEEELEPSSGWGFADVIKTLALKSEEVISTYQRDLQEFGFGLKKETETVVDATTNVIADLPQQLAVGGPSSQRRRTEGTETDEDPGGVDDRQPVHNTLEVAAKTAGEVVEVLEESLETVGQTIEDIGSSVWKGTAEIFAQVREAVAQVEEEAGKNSKLGRSTSTTNFATSAITRGYRGAIYGAGQVSGMQRDSGTYCDEPDDAEDYSAWKSTFRLVDKKGDIDALLKENAFMQELQSRIVPLIVEYDTFWTRYFYRLHKLQQAEDARADLVKRATTNDEEELSWDVDDAETPKESRPAQASTSQSSVAVLPAESVVSEHDESGTLTNDGGGDHQDGGHFKQSSGELVQSESRPVSVEKDMNKVQGAASEHVAVGSGLEGARETAVAQTAKPEAANVSPRGAPHGQDVPEEVDSKSEASGGSAESDWLVVDDKSEGKAPSDKAGSPSCAMASAGKVGGGGATAERGPETAKLAIKKVDEPQLEEVDELAMEELEIDDDKLKQMVDSGKYAGLAKAAATDPKPDKKGSGNNDDQEEDWGEWE</sequence>
<feature type="region of interest" description="Disordered" evidence="1">
    <location>
        <begin position="526"/>
        <end position="556"/>
    </location>
</feature>
<protein>
    <recommendedName>
        <fullName evidence="2">BSD domain-containing protein</fullName>
    </recommendedName>
</protein>
<dbReference type="InterPro" id="IPR051494">
    <property type="entry name" value="BSD_domain-containing"/>
</dbReference>
<feature type="domain" description="BSD" evidence="2">
    <location>
        <begin position="225"/>
        <end position="277"/>
    </location>
</feature>
<accession>A0A388KX26</accession>
<dbReference type="OMA" id="IPDAVWG"/>
<organism evidence="3 4">
    <name type="scientific">Chara braunii</name>
    <name type="common">Braun's stonewort</name>
    <dbReference type="NCBI Taxonomy" id="69332"/>
    <lineage>
        <taxon>Eukaryota</taxon>
        <taxon>Viridiplantae</taxon>
        <taxon>Streptophyta</taxon>
        <taxon>Charophyceae</taxon>
        <taxon>Charales</taxon>
        <taxon>Characeae</taxon>
        <taxon>Chara</taxon>
    </lineage>
</organism>
<dbReference type="Gramene" id="GBG74532">
    <property type="protein sequence ID" value="GBG74532"/>
    <property type="gene ID" value="CBR_g18942"/>
</dbReference>
<dbReference type="AlphaFoldDB" id="A0A388KX26"/>
<proteinExistence type="predicted"/>
<dbReference type="GO" id="GO:0005737">
    <property type="term" value="C:cytoplasm"/>
    <property type="evidence" value="ECO:0007669"/>
    <property type="project" value="TreeGrafter"/>
</dbReference>
<evidence type="ECO:0000313" key="3">
    <source>
        <dbReference type="EMBL" id="GBG74532.1"/>
    </source>
</evidence>
<dbReference type="EMBL" id="BFEA01000205">
    <property type="protein sequence ID" value="GBG74532.1"/>
    <property type="molecule type" value="Genomic_DNA"/>
</dbReference>
<comment type="caution">
    <text evidence="3">The sequence shown here is derived from an EMBL/GenBank/DDBJ whole genome shotgun (WGS) entry which is preliminary data.</text>
</comment>
<feature type="compositionally biased region" description="Low complexity" evidence="1">
    <location>
        <begin position="314"/>
        <end position="325"/>
    </location>
</feature>
<evidence type="ECO:0000256" key="1">
    <source>
        <dbReference type="SAM" id="MobiDB-lite"/>
    </source>
</evidence>
<dbReference type="PANTHER" id="PTHR16019:SF5">
    <property type="entry name" value="BSD DOMAIN-CONTAINING PROTEIN 1"/>
    <property type="match status" value="1"/>
</dbReference>
<keyword evidence="4" id="KW-1185">Reference proteome</keyword>
<evidence type="ECO:0000313" key="4">
    <source>
        <dbReference type="Proteomes" id="UP000265515"/>
    </source>
</evidence>
<dbReference type="SUPFAM" id="SSF140383">
    <property type="entry name" value="BSD domain-like"/>
    <property type="match status" value="1"/>
</dbReference>
<dbReference type="PROSITE" id="PS50858">
    <property type="entry name" value="BSD"/>
    <property type="match status" value="1"/>
</dbReference>
<gene>
    <name evidence="3" type="ORF">CBR_g18942</name>
</gene>
<feature type="compositionally biased region" description="Acidic residues" evidence="1">
    <location>
        <begin position="546"/>
        <end position="556"/>
    </location>
</feature>
<feature type="compositionally biased region" description="Low complexity" evidence="1">
    <location>
        <begin position="432"/>
        <end position="441"/>
    </location>
</feature>